<evidence type="ECO:0000313" key="3">
    <source>
        <dbReference type="EMBL" id="MBC4019001.1"/>
    </source>
</evidence>
<gene>
    <name evidence="3" type="ORF">H7965_27560</name>
</gene>
<keyword evidence="4" id="KW-1185">Reference proteome</keyword>
<evidence type="ECO:0000259" key="1">
    <source>
        <dbReference type="SMART" id="SM00897"/>
    </source>
</evidence>
<dbReference type="Pfam" id="PF10442">
    <property type="entry name" value="FIST_C"/>
    <property type="match status" value="1"/>
</dbReference>
<sequence length="385" mass="39934">MEAAIACTKLEDSAEAGRALGQEVRTGLSGPPDALLVFASPRYAHQDLLQALVSECPVGVLVGASSAGEFARNIQGEGMACALALKSAELRFAAGIGRNLREDPAAAARGLTASFRGMTEQAPHRAALVLTDALAGHAQALLDELTLATVGQYQFFGGGAGDDAQFRRTVVFHGTEVLTDAAVTLEILSPKPLGIGVGHGWEPASPAFRVTKAEGLRLIGLNGLPAVEAFEAHAERLGQTLDRQAPVPFFLQNILGVDTGAGYRLRVPLAIDEAGAVLCAAEVPVGSRVRIMCSTAESTVVAAERATAAALAGLGGHRPKVALFFDCVATRLRLGDAFATELDAVRAQITGVPLVGCNTHGQIARAEGQFEGFHNCTAVVCVLPE</sequence>
<dbReference type="Proteomes" id="UP000600101">
    <property type="component" value="Unassembled WGS sequence"/>
</dbReference>
<accession>A0A9X0UGH2</accession>
<dbReference type="EMBL" id="JACOMF010000104">
    <property type="protein sequence ID" value="MBC4019001.1"/>
    <property type="molecule type" value="Genomic_DNA"/>
</dbReference>
<evidence type="ECO:0000259" key="2">
    <source>
        <dbReference type="SMART" id="SM01204"/>
    </source>
</evidence>
<feature type="domain" description="FIST C-domain" evidence="2">
    <location>
        <begin position="226"/>
        <end position="366"/>
    </location>
</feature>
<dbReference type="PANTHER" id="PTHR40252:SF2">
    <property type="entry name" value="BLR0328 PROTEIN"/>
    <property type="match status" value="1"/>
</dbReference>
<dbReference type="InterPro" id="IPR019494">
    <property type="entry name" value="FIST_C"/>
</dbReference>
<organism evidence="3 4">
    <name type="scientific">Siccirubricoccus deserti</name>
    <dbReference type="NCBI Taxonomy" id="2013562"/>
    <lineage>
        <taxon>Bacteria</taxon>
        <taxon>Pseudomonadati</taxon>
        <taxon>Pseudomonadota</taxon>
        <taxon>Alphaproteobacteria</taxon>
        <taxon>Acetobacterales</taxon>
        <taxon>Roseomonadaceae</taxon>
        <taxon>Siccirubricoccus</taxon>
    </lineage>
</organism>
<dbReference type="Pfam" id="PF08495">
    <property type="entry name" value="FIST"/>
    <property type="match status" value="1"/>
</dbReference>
<protein>
    <submittedName>
        <fullName evidence="3">FIST C-terminal domain-containing protein</fullName>
    </submittedName>
</protein>
<proteinExistence type="predicted"/>
<name>A0A9X0UGH2_9PROT</name>
<dbReference type="InterPro" id="IPR013702">
    <property type="entry name" value="FIST_domain_N"/>
</dbReference>
<reference evidence="3" key="1">
    <citation type="submission" date="2020-08" db="EMBL/GenBank/DDBJ databases">
        <authorList>
            <person name="Hu Y."/>
            <person name="Nguyen S.V."/>
            <person name="Li F."/>
            <person name="Fanning S."/>
        </authorList>
    </citation>
    <scope>NUCLEOTIDE SEQUENCE</scope>
    <source>
        <strain evidence="3">SYSU D8009</strain>
    </source>
</reference>
<dbReference type="PANTHER" id="PTHR40252">
    <property type="entry name" value="BLR0328 PROTEIN"/>
    <property type="match status" value="1"/>
</dbReference>
<dbReference type="SMART" id="SM01204">
    <property type="entry name" value="FIST_C"/>
    <property type="match status" value="1"/>
</dbReference>
<dbReference type="AlphaFoldDB" id="A0A9X0UGH2"/>
<comment type="caution">
    <text evidence="3">The sequence shown here is derived from an EMBL/GenBank/DDBJ whole genome shotgun (WGS) entry which is preliminary data.</text>
</comment>
<feature type="domain" description="FIST" evidence="1">
    <location>
        <begin position="31"/>
        <end position="225"/>
    </location>
</feature>
<dbReference type="SMART" id="SM00897">
    <property type="entry name" value="FIST"/>
    <property type="match status" value="1"/>
</dbReference>
<evidence type="ECO:0000313" key="4">
    <source>
        <dbReference type="Proteomes" id="UP000600101"/>
    </source>
</evidence>